<dbReference type="GeneID" id="107224406"/>
<evidence type="ECO:0000256" key="1">
    <source>
        <dbReference type="ARBA" id="ARBA00004604"/>
    </source>
</evidence>
<dbReference type="PANTHER" id="PTHR23270:SF10">
    <property type="entry name" value="PROTEIN RRP5 HOMOLOG"/>
    <property type="match status" value="1"/>
</dbReference>
<evidence type="ECO:0000256" key="5">
    <source>
        <dbReference type="SAM" id="MobiDB-lite"/>
    </source>
</evidence>
<dbReference type="SUPFAM" id="SSF50249">
    <property type="entry name" value="Nucleic acid-binding proteins"/>
    <property type="match status" value="6"/>
</dbReference>
<evidence type="ECO:0000313" key="7">
    <source>
        <dbReference type="Proteomes" id="UP000829291"/>
    </source>
</evidence>
<feature type="compositionally biased region" description="Low complexity" evidence="5">
    <location>
        <begin position="1004"/>
        <end position="1014"/>
    </location>
</feature>
<feature type="compositionally biased region" description="Polar residues" evidence="5">
    <location>
        <begin position="1038"/>
        <end position="1056"/>
    </location>
</feature>
<dbReference type="Gene3D" id="2.40.50.140">
    <property type="entry name" value="Nucleic acid-binding proteins"/>
    <property type="match status" value="4"/>
</dbReference>
<keyword evidence="4" id="KW-0539">Nucleus</keyword>
<keyword evidence="2" id="KW-0698">rRNA processing</keyword>
<accession>A0A6J0C031</accession>
<feature type="domain" description="S1 motif" evidence="6">
    <location>
        <begin position="170"/>
        <end position="236"/>
    </location>
</feature>
<dbReference type="Pfam" id="PF05843">
    <property type="entry name" value="Suf"/>
    <property type="match status" value="1"/>
</dbReference>
<evidence type="ECO:0000259" key="6">
    <source>
        <dbReference type="PROSITE" id="PS50126"/>
    </source>
</evidence>
<dbReference type="InParanoid" id="A0A6J0C031"/>
<dbReference type="SUPFAM" id="SSF48452">
    <property type="entry name" value="TPR-like"/>
    <property type="match status" value="2"/>
</dbReference>
<evidence type="ECO:0000313" key="9">
    <source>
        <dbReference type="RefSeq" id="XP_046593782.1"/>
    </source>
</evidence>
<dbReference type="InterPro" id="IPR011990">
    <property type="entry name" value="TPR-like_helical_dom_sf"/>
</dbReference>
<dbReference type="RefSeq" id="XP_046593782.1">
    <property type="nucleotide sequence ID" value="XM_046737826.1"/>
</dbReference>
<sequence>MTLKNFPRGGRKPLKNVHANNELKKKPRSKLRIHKDNFAITNYADLHTTNILATSADCLNYTTLTQGMVVLGRIREARDYDLIVSLPGRLIGRLELTDISNSYTKLLQSMISVQDDKPEGYKPLTELFKPGDYLVCYVKQLHLTEKWRVSLSLEPELINQNLDRTRIIPKSKIVGTVSSIEEHGYIIDTGVANVRAFLTSKDVDEEKEYFIGQQLFLAIKTVETSESASTLKLSAKEKHSSKAVSQDTQLLDALVPGTKLVLTIKSVLSNGLQVLYNESNIGYINQIYLDNPLSSYETDESVHGTLLYVLPTVKFAYFSLLTEESETEKLNIGDIITNATVMCKEQKGILLELQKKFRGYIPMRRTEVDFEKINSTFKPKSKHKCRVLNYDCFDRVYICSMEKNILNEEYFTATSFAPGELVTAEVTKIDVAYGSVTLKVNKSKGYVPPEHVSDIDKNMIYELKVGQSVKVRALNRDDQRNRVLFTMKQSLVNSNLPILNNIKDAAVGSQHHGTIVQVKNTGLLIKFFGDLKGWAPPNLLGCKKTEIKQKFSIGQVVPATIVTIDKKDNKMSLSLIGIQKNPSNKLRVGETVKCIITESSSQGVYVEIHSTCNHKNLETGFLPAAHMSPSLEVASLLAARCTPGDEIIASVFSTTPSIILTTTFVPLDELTAFKNLRVGHYLPCSVREIGENSLKVLLPIDNYSELGVVPYIRPSELELIYVNQVLFGKIISIDENSKKIELQTDLYELWMDSVNQNTEMTNAVDILGFYLRKVKELSNYDFYQSRPISKVSLGQQVSGIIEKVTEDGLVLRLDNDLHGTVRKDQYKQNFKVGDKVSGIIIWLNYVHEIVEITLKSTVVNYITTHKSDSSSIPLGTKLKGEIILVTNWFILIVLKGQGKGRLAALPARRHLNDVQPDLRPYFIGGKVNCYVIIEAVESDLLPVCVLSSTFEPRKLSASVKSEKSLKKRKTDDAPKVNLQSKKAKLDQKDLSKDIDHDIVDESINDNTSTNSTSKTKSKKSKRKVTTEVERETNVDNEIIQNSSCDNQGMKDSTSGIESKKKKMKESKREETNVNEIPIIDIRQEEKVTDKSLKPDDLSIPACGFYWNTEPTPQEELAVESSSDSDEEAESPQKKKKLSAAERREQERQKEREIREKEEALASNQLPNSVDQFDRLVMSSPNSSVVWVQYMAYHLQATEIEKARAVAKRAIKTINFREENEKLNVWQAWLNLESRFGTLESMNEVFQEAVRTNDAFKVYTHMLTLHANANRQAALDKTITTITGKFKQNPLAWIESGIALLKMGLKDRSRHIMQRALQSLPAHQHVDLMVRFAQLENKYGDKERAQTLFEKILSSYPKRVDVWSAYVDALIKSADIPIARQVLERAAAQTLPARKMKTIFKKYIAFEEHHGTAENVIKVQEMARNYIENQSQ</sequence>
<feature type="domain" description="S1 motif" evidence="6">
    <location>
        <begin position="419"/>
        <end position="488"/>
    </location>
</feature>
<dbReference type="GO" id="GO:0006364">
    <property type="term" value="P:rRNA processing"/>
    <property type="evidence" value="ECO:0007669"/>
    <property type="project" value="UniProtKB-KW"/>
</dbReference>
<feature type="domain" description="S1 motif" evidence="6">
    <location>
        <begin position="67"/>
        <end position="154"/>
    </location>
</feature>
<dbReference type="InterPro" id="IPR008847">
    <property type="entry name" value="Suf"/>
</dbReference>
<dbReference type="InterPro" id="IPR012340">
    <property type="entry name" value="NA-bd_OB-fold"/>
</dbReference>
<feature type="compositionally biased region" description="Basic and acidic residues" evidence="5">
    <location>
        <begin position="1138"/>
        <end position="1159"/>
    </location>
</feature>
<dbReference type="SMART" id="SM00386">
    <property type="entry name" value="HAT"/>
    <property type="match status" value="5"/>
</dbReference>
<dbReference type="GO" id="GO:0032040">
    <property type="term" value="C:small-subunit processome"/>
    <property type="evidence" value="ECO:0007669"/>
    <property type="project" value="TreeGrafter"/>
</dbReference>
<gene>
    <name evidence="8 9" type="primary">LOC107224406</name>
</gene>
<dbReference type="InterPro" id="IPR003107">
    <property type="entry name" value="HAT"/>
</dbReference>
<evidence type="ECO:0000256" key="4">
    <source>
        <dbReference type="ARBA" id="ARBA00023242"/>
    </source>
</evidence>
<feature type="region of interest" description="Disordered" evidence="5">
    <location>
        <begin position="1001"/>
        <end position="1071"/>
    </location>
</feature>
<feature type="compositionally biased region" description="Basic and acidic residues" evidence="5">
    <location>
        <begin position="961"/>
        <end position="974"/>
    </location>
</feature>
<evidence type="ECO:0000256" key="2">
    <source>
        <dbReference type="ARBA" id="ARBA00022552"/>
    </source>
</evidence>
<keyword evidence="7" id="KW-1185">Reference proteome</keyword>
<dbReference type="CDD" id="cd05693">
    <property type="entry name" value="S1_Rrp5_repeat_hs1_sc1"/>
    <property type="match status" value="1"/>
</dbReference>
<dbReference type="PANTHER" id="PTHR23270">
    <property type="entry name" value="PROGRAMMED CELL DEATH PROTEIN 11 PRE-RRNA PROCESSING PROTEIN RRP5"/>
    <property type="match status" value="1"/>
</dbReference>
<organism evidence="7 8">
    <name type="scientific">Neodiprion lecontei</name>
    <name type="common">Redheaded pine sawfly</name>
    <dbReference type="NCBI Taxonomy" id="441921"/>
    <lineage>
        <taxon>Eukaryota</taxon>
        <taxon>Metazoa</taxon>
        <taxon>Ecdysozoa</taxon>
        <taxon>Arthropoda</taxon>
        <taxon>Hexapoda</taxon>
        <taxon>Insecta</taxon>
        <taxon>Pterygota</taxon>
        <taxon>Neoptera</taxon>
        <taxon>Endopterygota</taxon>
        <taxon>Hymenoptera</taxon>
        <taxon>Tenthredinoidea</taxon>
        <taxon>Diprionidae</taxon>
        <taxon>Diprioninae</taxon>
        <taxon>Neodiprion</taxon>
    </lineage>
</organism>
<dbReference type="Proteomes" id="UP000829291">
    <property type="component" value="Chromosome 4"/>
</dbReference>
<comment type="subcellular location">
    <subcellularLocation>
        <location evidence="1">Nucleus</location>
        <location evidence="1">Nucleolus</location>
    </subcellularLocation>
</comment>
<feature type="region of interest" description="Disordered" evidence="5">
    <location>
        <begin position="961"/>
        <end position="989"/>
    </location>
</feature>
<dbReference type="KEGG" id="nlo:107224406"/>
<reference evidence="8 9" key="1">
    <citation type="submission" date="2025-05" db="UniProtKB">
        <authorList>
            <consortium name="RefSeq"/>
        </authorList>
    </citation>
    <scope>IDENTIFICATION</scope>
    <source>
        <tissue evidence="8 9">Thorax and Abdomen</tissue>
    </source>
</reference>
<dbReference type="RefSeq" id="XP_015519930.2">
    <property type="nucleotide sequence ID" value="XM_015664444.2"/>
</dbReference>
<dbReference type="GO" id="GO:0003723">
    <property type="term" value="F:RNA binding"/>
    <property type="evidence" value="ECO:0007669"/>
    <property type="project" value="TreeGrafter"/>
</dbReference>
<feature type="domain" description="S1 motif" evidence="6">
    <location>
        <begin position="508"/>
        <end position="576"/>
    </location>
</feature>
<dbReference type="FunCoup" id="A0A6J0C031">
    <property type="interactions" value="2294"/>
</dbReference>
<feature type="domain" description="S1 motif" evidence="6">
    <location>
        <begin position="333"/>
        <end position="402"/>
    </location>
</feature>
<dbReference type="InterPro" id="IPR003029">
    <property type="entry name" value="S1_domain"/>
</dbReference>
<dbReference type="InterPro" id="IPR045209">
    <property type="entry name" value="Rrp5"/>
</dbReference>
<feature type="region of interest" description="Disordered" evidence="5">
    <location>
        <begin position="1"/>
        <end position="23"/>
    </location>
</feature>
<feature type="region of interest" description="Disordered" evidence="5">
    <location>
        <begin position="1113"/>
        <end position="1164"/>
    </location>
</feature>
<dbReference type="Gene3D" id="1.25.40.10">
    <property type="entry name" value="Tetratricopeptide repeat domain"/>
    <property type="match status" value="2"/>
</dbReference>
<feature type="compositionally biased region" description="Basic and acidic residues" evidence="5">
    <location>
        <begin position="1024"/>
        <end position="1033"/>
    </location>
</feature>
<feature type="domain" description="S1 motif" evidence="6">
    <location>
        <begin position="794"/>
        <end position="855"/>
    </location>
</feature>
<dbReference type="InterPro" id="IPR048059">
    <property type="entry name" value="Rrp5_S1_rpt_hs1_sc1"/>
</dbReference>
<dbReference type="PROSITE" id="PS50126">
    <property type="entry name" value="S1"/>
    <property type="match status" value="6"/>
</dbReference>
<evidence type="ECO:0000256" key="3">
    <source>
        <dbReference type="ARBA" id="ARBA00022737"/>
    </source>
</evidence>
<dbReference type="OrthoDB" id="412781at2759"/>
<protein>
    <submittedName>
        <fullName evidence="8 9">Protein RRP5 homolog</fullName>
    </submittedName>
</protein>
<dbReference type="SMART" id="SM00316">
    <property type="entry name" value="S1"/>
    <property type="match status" value="8"/>
</dbReference>
<proteinExistence type="predicted"/>
<name>A0A6J0C031_NEOLC</name>
<evidence type="ECO:0000313" key="8">
    <source>
        <dbReference type="RefSeq" id="XP_015519930.2"/>
    </source>
</evidence>
<keyword evidence="3" id="KW-0677">Repeat</keyword>